<reference evidence="1" key="1">
    <citation type="journal article" date="2014" name="Front. Microbiol.">
        <title>High frequency of phylogenetically diverse reductive dehalogenase-homologous genes in deep subseafloor sedimentary metagenomes.</title>
        <authorList>
            <person name="Kawai M."/>
            <person name="Futagami T."/>
            <person name="Toyoda A."/>
            <person name="Takaki Y."/>
            <person name="Nishi S."/>
            <person name="Hori S."/>
            <person name="Arai W."/>
            <person name="Tsubouchi T."/>
            <person name="Morono Y."/>
            <person name="Uchiyama I."/>
            <person name="Ito T."/>
            <person name="Fujiyama A."/>
            <person name="Inagaki F."/>
            <person name="Takami H."/>
        </authorList>
    </citation>
    <scope>NUCLEOTIDE SEQUENCE</scope>
    <source>
        <strain evidence="1">Expedition CK06-06</strain>
    </source>
</reference>
<gene>
    <name evidence="1" type="ORF">S03H2_02610</name>
</gene>
<dbReference type="EMBL" id="BARU01000890">
    <property type="protein sequence ID" value="GAH26317.1"/>
    <property type="molecule type" value="Genomic_DNA"/>
</dbReference>
<dbReference type="AlphaFoldDB" id="X1E1A0"/>
<organism evidence="1">
    <name type="scientific">marine sediment metagenome</name>
    <dbReference type="NCBI Taxonomy" id="412755"/>
    <lineage>
        <taxon>unclassified sequences</taxon>
        <taxon>metagenomes</taxon>
        <taxon>ecological metagenomes</taxon>
    </lineage>
</organism>
<name>X1E1A0_9ZZZZ</name>
<evidence type="ECO:0000313" key="1">
    <source>
        <dbReference type="EMBL" id="GAH26317.1"/>
    </source>
</evidence>
<comment type="caution">
    <text evidence="1">The sequence shown here is derived from an EMBL/GenBank/DDBJ whole genome shotgun (WGS) entry which is preliminary data.</text>
</comment>
<accession>X1E1A0</accession>
<sequence length="49" mass="5588">MKKYFNLSRTLFEIYIIPIPSGPKSHLLAPDEKKSTLIVERSIFIAPSP</sequence>
<protein>
    <submittedName>
        <fullName evidence="1">Uncharacterized protein</fullName>
    </submittedName>
</protein>
<proteinExistence type="predicted"/>